<keyword evidence="3" id="KW-0804">Transcription</keyword>
<dbReference type="PANTHER" id="PTHR42756">
    <property type="entry name" value="TRANSCRIPTIONAL REGULATOR, MARR"/>
    <property type="match status" value="1"/>
</dbReference>
<proteinExistence type="predicted"/>
<dbReference type="OrthoDB" id="2366010at2"/>
<keyword evidence="6" id="KW-1185">Reference proteome</keyword>
<dbReference type="InterPro" id="IPR036388">
    <property type="entry name" value="WH-like_DNA-bd_sf"/>
</dbReference>
<dbReference type="GO" id="GO:0003677">
    <property type="term" value="F:DNA binding"/>
    <property type="evidence" value="ECO:0007669"/>
    <property type="project" value="UniProtKB-KW"/>
</dbReference>
<dbReference type="SMART" id="SM00347">
    <property type="entry name" value="HTH_MARR"/>
    <property type="match status" value="1"/>
</dbReference>
<protein>
    <submittedName>
        <fullName evidence="5">Transcriptional regulator, MarR family</fullName>
    </submittedName>
</protein>
<accession>E6LIB9</accession>
<sequence length="134" mass="15368">MDLRAVSKLLYQLKLATQETTTKFERETGFSITRYELLLFLQEQGECTQTVLQNELQIDSAAVTRHLKLLEEKGYVVRKRNSENNREVFVKPTSKALTDLTTCQNEHEQTQANLLPLDDQEGAALLELLTKLVK</sequence>
<dbReference type="InterPro" id="IPR000835">
    <property type="entry name" value="HTH_MarR-typ"/>
</dbReference>
<organism evidence="5 6">
    <name type="scientific">Enterococcus italicus (strain DSM 15952 / CCUG 50447 / LMG 22039 / TP 1.5)</name>
    <dbReference type="NCBI Taxonomy" id="888064"/>
    <lineage>
        <taxon>Bacteria</taxon>
        <taxon>Bacillati</taxon>
        <taxon>Bacillota</taxon>
        <taxon>Bacilli</taxon>
        <taxon>Lactobacillales</taxon>
        <taxon>Enterococcaceae</taxon>
        <taxon>Enterococcus</taxon>
    </lineage>
</organism>
<dbReference type="CDD" id="cd00090">
    <property type="entry name" value="HTH_ARSR"/>
    <property type="match status" value="1"/>
</dbReference>
<dbReference type="PANTHER" id="PTHR42756:SF1">
    <property type="entry name" value="TRANSCRIPTIONAL REPRESSOR OF EMRAB OPERON"/>
    <property type="match status" value="1"/>
</dbReference>
<dbReference type="EMBL" id="AEPV01000086">
    <property type="protein sequence ID" value="EFU72994.1"/>
    <property type="molecule type" value="Genomic_DNA"/>
</dbReference>
<dbReference type="GeneID" id="302704940"/>
<evidence type="ECO:0000259" key="4">
    <source>
        <dbReference type="PROSITE" id="PS50995"/>
    </source>
</evidence>
<dbReference type="HOGENOM" id="CLU_083287_18_0_9"/>
<dbReference type="SMART" id="SM00418">
    <property type="entry name" value="HTH_ARSR"/>
    <property type="match status" value="1"/>
</dbReference>
<dbReference type="SUPFAM" id="SSF46785">
    <property type="entry name" value="Winged helix' DNA-binding domain"/>
    <property type="match status" value="1"/>
</dbReference>
<evidence type="ECO:0000256" key="1">
    <source>
        <dbReference type="ARBA" id="ARBA00023015"/>
    </source>
</evidence>
<dbReference type="AlphaFoldDB" id="E6LIB9"/>
<dbReference type="PATRIC" id="fig|888064.11.peg.1988"/>
<evidence type="ECO:0000313" key="5">
    <source>
        <dbReference type="EMBL" id="EFU72994.1"/>
    </source>
</evidence>
<feature type="domain" description="HTH marR-type" evidence="4">
    <location>
        <begin position="1"/>
        <end position="134"/>
    </location>
</feature>
<dbReference type="RefSeq" id="WP_007209120.1">
    <property type="nucleotide sequence ID" value="NZ_GL622241.1"/>
</dbReference>
<keyword evidence="2" id="KW-0238">DNA-binding</keyword>
<dbReference type="Gene3D" id="1.10.10.10">
    <property type="entry name" value="Winged helix-like DNA-binding domain superfamily/Winged helix DNA-binding domain"/>
    <property type="match status" value="1"/>
</dbReference>
<dbReference type="PROSITE" id="PS50995">
    <property type="entry name" value="HTH_MARR_2"/>
    <property type="match status" value="1"/>
</dbReference>
<evidence type="ECO:0000256" key="2">
    <source>
        <dbReference type="ARBA" id="ARBA00023125"/>
    </source>
</evidence>
<dbReference type="eggNOG" id="COG1846">
    <property type="taxonomic scope" value="Bacteria"/>
</dbReference>
<dbReference type="InterPro" id="IPR001845">
    <property type="entry name" value="HTH_ArsR_DNA-bd_dom"/>
</dbReference>
<dbReference type="InterPro" id="IPR036390">
    <property type="entry name" value="WH_DNA-bd_sf"/>
</dbReference>
<keyword evidence="1" id="KW-0805">Transcription regulation</keyword>
<dbReference type="STRING" id="888064.HMPREF9088_2109"/>
<dbReference type="Proteomes" id="UP000010296">
    <property type="component" value="Unassembled WGS sequence"/>
</dbReference>
<name>E6LIB9_ENTI1</name>
<gene>
    <name evidence="5" type="ORF">HMPREF9088_2109</name>
</gene>
<dbReference type="InterPro" id="IPR011991">
    <property type="entry name" value="ArsR-like_HTH"/>
</dbReference>
<comment type="caution">
    <text evidence="5">The sequence shown here is derived from an EMBL/GenBank/DDBJ whole genome shotgun (WGS) entry which is preliminary data.</text>
</comment>
<dbReference type="GO" id="GO:0003700">
    <property type="term" value="F:DNA-binding transcription factor activity"/>
    <property type="evidence" value="ECO:0007669"/>
    <property type="project" value="InterPro"/>
</dbReference>
<evidence type="ECO:0000256" key="3">
    <source>
        <dbReference type="ARBA" id="ARBA00023163"/>
    </source>
</evidence>
<dbReference type="Pfam" id="PF01047">
    <property type="entry name" value="MarR"/>
    <property type="match status" value="1"/>
</dbReference>
<reference evidence="5 6" key="1">
    <citation type="submission" date="2010-12" db="EMBL/GenBank/DDBJ databases">
        <authorList>
            <person name="Muzny D."/>
            <person name="Qin X."/>
            <person name="Deng J."/>
            <person name="Jiang H."/>
            <person name="Liu Y."/>
            <person name="Qu J."/>
            <person name="Song X.-Z."/>
            <person name="Zhang L."/>
            <person name="Thornton R."/>
            <person name="Coyle M."/>
            <person name="Francisco L."/>
            <person name="Jackson L."/>
            <person name="Javaid M."/>
            <person name="Korchina V."/>
            <person name="Kovar C."/>
            <person name="Mata R."/>
            <person name="Mathew T."/>
            <person name="Ngo R."/>
            <person name="Nguyen L."/>
            <person name="Nguyen N."/>
            <person name="Okwuonu G."/>
            <person name="Ongeri F."/>
            <person name="Pham C."/>
            <person name="Simmons D."/>
            <person name="Wilczek-Boney K."/>
            <person name="Hale W."/>
            <person name="Jakkamsetti A."/>
            <person name="Pham P."/>
            <person name="Ruth R."/>
            <person name="San Lucas F."/>
            <person name="Warren J."/>
            <person name="Zhang J."/>
            <person name="Zhao Z."/>
            <person name="Zhou C."/>
            <person name="Zhu D."/>
            <person name="Lee S."/>
            <person name="Bess C."/>
            <person name="Blankenburg K."/>
            <person name="Forbes L."/>
            <person name="Fu Q."/>
            <person name="Gubbala S."/>
            <person name="Hirani K."/>
            <person name="Jayaseelan J.C."/>
            <person name="Lara F."/>
            <person name="Munidasa M."/>
            <person name="Palculict T."/>
            <person name="Patil S."/>
            <person name="Pu L.-L."/>
            <person name="Saada N."/>
            <person name="Tang L."/>
            <person name="Weissenberger G."/>
            <person name="Zhu Y."/>
            <person name="Hemphill L."/>
            <person name="Shang Y."/>
            <person name="Youmans B."/>
            <person name="Ayvaz T."/>
            <person name="Ross M."/>
            <person name="Santibanez J."/>
            <person name="Aqrawi P."/>
            <person name="Gross S."/>
            <person name="Joshi V."/>
            <person name="Fowler G."/>
            <person name="Nazareth L."/>
            <person name="Reid J."/>
            <person name="Worley K."/>
            <person name="Petrosino J."/>
            <person name="Highlander S."/>
            <person name="Gibbs R."/>
        </authorList>
    </citation>
    <scope>NUCLEOTIDE SEQUENCE [LARGE SCALE GENOMIC DNA]</scope>
    <source>
        <strain evidence="6">DSM 15952 / CCUG 50447 / LMG 22039 / TP 1.5</strain>
    </source>
</reference>
<evidence type="ECO:0000313" key="6">
    <source>
        <dbReference type="Proteomes" id="UP000010296"/>
    </source>
</evidence>